<dbReference type="Gene3D" id="3.40.1410.10">
    <property type="entry name" value="Chorismate lyase-like"/>
    <property type="match status" value="1"/>
</dbReference>
<keyword evidence="1" id="KW-0805">Transcription regulation</keyword>
<organism evidence="5 6">
    <name type="scientific">Enterococcus devriesei</name>
    <dbReference type="NCBI Taxonomy" id="319970"/>
    <lineage>
        <taxon>Bacteria</taxon>
        <taxon>Bacillati</taxon>
        <taxon>Bacillota</taxon>
        <taxon>Bacilli</taxon>
        <taxon>Lactobacillales</taxon>
        <taxon>Enterococcaceae</taxon>
        <taxon>Enterococcus</taxon>
    </lineage>
</organism>
<accession>A0A1L8SU32</accession>
<dbReference type="SMART" id="SM00345">
    <property type="entry name" value="HTH_GNTR"/>
    <property type="match status" value="1"/>
</dbReference>
<evidence type="ECO:0000256" key="3">
    <source>
        <dbReference type="ARBA" id="ARBA00023163"/>
    </source>
</evidence>
<protein>
    <submittedName>
        <fullName evidence="5">GntR family transcriptional regulator</fullName>
    </submittedName>
</protein>
<dbReference type="GO" id="GO:0003700">
    <property type="term" value="F:DNA-binding transcription factor activity"/>
    <property type="evidence" value="ECO:0007669"/>
    <property type="project" value="InterPro"/>
</dbReference>
<sequence length="239" mass="27335">MNKFETIYTVLKAEIIEGIYNDTMILPTEMSLTERFGTSRNTIRRAIQVLNDEGLVYSVKGRGVVILESTKIDQMFFRVGNFQGLKALSSVKNVETQTRVNRFEELTVSETLSAIISFPVGERVYHVERVRVINGKAMMYDSSYFKKSIVIDLTAEIAEQSIYDYIEQQLDFKIAASKTVLKTETATTNDFELLDLGNNNCVGELENVVYTDKGKLFEHTKIRYIPNEYALVAFEQRKC</sequence>
<proteinExistence type="predicted"/>
<dbReference type="PANTHER" id="PTHR44846">
    <property type="entry name" value="MANNOSYL-D-GLYCERATE TRANSPORT/METABOLISM SYSTEM REPRESSOR MNGR-RELATED"/>
    <property type="match status" value="1"/>
</dbReference>
<reference evidence="5 6" key="1">
    <citation type="submission" date="2014-12" db="EMBL/GenBank/DDBJ databases">
        <title>Draft genome sequences of 29 type strains of Enterococci.</title>
        <authorList>
            <person name="Zhong Z."/>
            <person name="Sun Z."/>
            <person name="Liu W."/>
            <person name="Zhang W."/>
            <person name="Zhang H."/>
        </authorList>
    </citation>
    <scope>NUCLEOTIDE SEQUENCE [LARGE SCALE GENOMIC DNA]</scope>
    <source>
        <strain evidence="5 6">DSM 22802</strain>
    </source>
</reference>
<dbReference type="InterPro" id="IPR036388">
    <property type="entry name" value="WH-like_DNA-bd_sf"/>
</dbReference>
<dbReference type="SMART" id="SM00866">
    <property type="entry name" value="UTRA"/>
    <property type="match status" value="1"/>
</dbReference>
<feature type="domain" description="HTH gntR-type" evidence="4">
    <location>
        <begin position="1"/>
        <end position="69"/>
    </location>
</feature>
<dbReference type="InterPro" id="IPR011663">
    <property type="entry name" value="UTRA"/>
</dbReference>
<dbReference type="EMBL" id="JXKM01000007">
    <property type="protein sequence ID" value="OJG35344.1"/>
    <property type="molecule type" value="Genomic_DNA"/>
</dbReference>
<dbReference type="Gene3D" id="1.10.10.10">
    <property type="entry name" value="Winged helix-like DNA-binding domain superfamily/Winged helix DNA-binding domain"/>
    <property type="match status" value="1"/>
</dbReference>
<name>A0A1L8SU32_9ENTE</name>
<evidence type="ECO:0000313" key="5">
    <source>
        <dbReference type="EMBL" id="OJG35344.1"/>
    </source>
</evidence>
<dbReference type="STRING" id="319970.RV00_GL002898"/>
<dbReference type="Pfam" id="PF07702">
    <property type="entry name" value="UTRA"/>
    <property type="match status" value="1"/>
</dbReference>
<dbReference type="PANTHER" id="PTHR44846:SF12">
    <property type="entry name" value="HTH-TYPE TRANSCRIPTIONAL REGULATOR TRER"/>
    <property type="match status" value="1"/>
</dbReference>
<comment type="caution">
    <text evidence="5">The sequence shown here is derived from an EMBL/GenBank/DDBJ whole genome shotgun (WGS) entry which is preliminary data.</text>
</comment>
<evidence type="ECO:0000256" key="2">
    <source>
        <dbReference type="ARBA" id="ARBA00023125"/>
    </source>
</evidence>
<keyword evidence="6" id="KW-1185">Reference proteome</keyword>
<dbReference type="Proteomes" id="UP000183700">
    <property type="component" value="Unassembled WGS sequence"/>
</dbReference>
<dbReference type="AlphaFoldDB" id="A0A1L8SU32"/>
<dbReference type="InterPro" id="IPR050679">
    <property type="entry name" value="Bact_HTH_transcr_reg"/>
</dbReference>
<dbReference type="InterPro" id="IPR000524">
    <property type="entry name" value="Tscrpt_reg_HTH_GntR"/>
</dbReference>
<dbReference type="InterPro" id="IPR028978">
    <property type="entry name" value="Chorismate_lyase_/UTRA_dom_sf"/>
</dbReference>
<dbReference type="RefSeq" id="WP_071862714.1">
    <property type="nucleotide sequence ID" value="NZ_JBHLVS010000010.1"/>
</dbReference>
<dbReference type="CDD" id="cd07377">
    <property type="entry name" value="WHTH_GntR"/>
    <property type="match status" value="1"/>
</dbReference>
<evidence type="ECO:0000313" key="6">
    <source>
        <dbReference type="Proteomes" id="UP000183700"/>
    </source>
</evidence>
<dbReference type="PROSITE" id="PS50949">
    <property type="entry name" value="HTH_GNTR"/>
    <property type="match status" value="1"/>
</dbReference>
<evidence type="ECO:0000256" key="1">
    <source>
        <dbReference type="ARBA" id="ARBA00023015"/>
    </source>
</evidence>
<keyword evidence="2" id="KW-0238">DNA-binding</keyword>
<dbReference type="SUPFAM" id="SSF46785">
    <property type="entry name" value="Winged helix' DNA-binding domain"/>
    <property type="match status" value="1"/>
</dbReference>
<keyword evidence="3" id="KW-0804">Transcription</keyword>
<evidence type="ECO:0000259" key="4">
    <source>
        <dbReference type="PROSITE" id="PS50949"/>
    </source>
</evidence>
<dbReference type="GO" id="GO:0045892">
    <property type="term" value="P:negative regulation of DNA-templated transcription"/>
    <property type="evidence" value="ECO:0007669"/>
    <property type="project" value="TreeGrafter"/>
</dbReference>
<dbReference type="OrthoDB" id="9815017at2"/>
<dbReference type="PRINTS" id="PR00035">
    <property type="entry name" value="HTHGNTR"/>
</dbReference>
<dbReference type="InterPro" id="IPR036390">
    <property type="entry name" value="WH_DNA-bd_sf"/>
</dbReference>
<dbReference type="Pfam" id="PF00392">
    <property type="entry name" value="GntR"/>
    <property type="match status" value="1"/>
</dbReference>
<dbReference type="SUPFAM" id="SSF64288">
    <property type="entry name" value="Chorismate lyase-like"/>
    <property type="match status" value="1"/>
</dbReference>
<dbReference type="GO" id="GO:0003677">
    <property type="term" value="F:DNA binding"/>
    <property type="evidence" value="ECO:0007669"/>
    <property type="project" value="UniProtKB-KW"/>
</dbReference>
<gene>
    <name evidence="5" type="ORF">RV00_GL002898</name>
</gene>